<accession>C1MNE3</accession>
<dbReference type="GO" id="GO:0048284">
    <property type="term" value="P:organelle fusion"/>
    <property type="evidence" value="ECO:0007669"/>
    <property type="project" value="TreeGrafter"/>
</dbReference>
<dbReference type="Proteomes" id="UP000001876">
    <property type="component" value="Unassembled WGS sequence"/>
</dbReference>
<proteinExistence type="predicted"/>
<evidence type="ECO:0000256" key="3">
    <source>
        <dbReference type="ARBA" id="ARBA00022833"/>
    </source>
</evidence>
<dbReference type="OrthoDB" id="498989at2759"/>
<dbReference type="GO" id="GO:0008270">
    <property type="term" value="F:zinc ion binding"/>
    <property type="evidence" value="ECO:0007669"/>
    <property type="project" value="UniProtKB-KW"/>
</dbReference>
<dbReference type="PANTHER" id="PTHR23323">
    <property type="entry name" value="VACUOLAR PROTEIN SORTING-ASSOCIATED PROTEIN"/>
    <property type="match status" value="1"/>
</dbReference>
<feature type="domain" description="Pep3/Vps18 beta-propeller" evidence="5">
    <location>
        <begin position="93"/>
        <end position="248"/>
    </location>
</feature>
<dbReference type="Pfam" id="PF05131">
    <property type="entry name" value="Pep3_Vps18"/>
    <property type="match status" value="1"/>
</dbReference>
<dbReference type="KEGG" id="mpp:MICPUCDRAFT_46561"/>
<reference evidence="6 7" key="1">
    <citation type="journal article" date="2009" name="Science">
        <title>Green evolution and dynamic adaptations revealed by genomes of the marine picoeukaryotes Micromonas.</title>
        <authorList>
            <person name="Worden A.Z."/>
            <person name="Lee J.H."/>
            <person name="Mock T."/>
            <person name="Rouze P."/>
            <person name="Simmons M.P."/>
            <person name="Aerts A.L."/>
            <person name="Allen A.E."/>
            <person name="Cuvelier M.L."/>
            <person name="Derelle E."/>
            <person name="Everett M.V."/>
            <person name="Foulon E."/>
            <person name="Grimwood J."/>
            <person name="Gundlach H."/>
            <person name="Henrissat B."/>
            <person name="Napoli C."/>
            <person name="McDonald S.M."/>
            <person name="Parker M.S."/>
            <person name="Rombauts S."/>
            <person name="Salamov A."/>
            <person name="Von Dassow P."/>
            <person name="Badger J.H."/>
            <person name="Coutinho P.M."/>
            <person name="Demir E."/>
            <person name="Dubchak I."/>
            <person name="Gentemann C."/>
            <person name="Eikrem W."/>
            <person name="Gready J.E."/>
            <person name="John U."/>
            <person name="Lanier W."/>
            <person name="Lindquist E.A."/>
            <person name="Lucas S."/>
            <person name="Mayer K.F."/>
            <person name="Moreau H."/>
            <person name="Not F."/>
            <person name="Otillar R."/>
            <person name="Panaud O."/>
            <person name="Pangilinan J."/>
            <person name="Paulsen I."/>
            <person name="Piegu B."/>
            <person name="Poliakov A."/>
            <person name="Robbens S."/>
            <person name="Schmutz J."/>
            <person name="Toulza E."/>
            <person name="Wyss T."/>
            <person name="Zelensky A."/>
            <person name="Zhou K."/>
            <person name="Armbrust E.V."/>
            <person name="Bhattacharya D."/>
            <person name="Goodenough U.W."/>
            <person name="Van de Peer Y."/>
            <person name="Grigoriev I.V."/>
        </authorList>
    </citation>
    <scope>NUCLEOTIDE SEQUENCE [LARGE SCALE GENOMIC DNA]</scope>
    <source>
        <strain evidence="6 7">CCMP1545</strain>
    </source>
</reference>
<keyword evidence="1" id="KW-0479">Metal-binding</keyword>
<feature type="region of interest" description="Disordered" evidence="4">
    <location>
        <begin position="447"/>
        <end position="471"/>
    </location>
</feature>
<dbReference type="AlphaFoldDB" id="C1MNE3"/>
<dbReference type="RefSeq" id="XP_003056636.1">
    <property type="nucleotide sequence ID" value="XM_003056590.1"/>
</dbReference>
<name>C1MNE3_MICPC</name>
<dbReference type="EMBL" id="GG663737">
    <property type="protein sequence ID" value="EEH58281.1"/>
    <property type="molecule type" value="Genomic_DNA"/>
</dbReference>
<dbReference type="GO" id="GO:0007032">
    <property type="term" value="P:endosome organization"/>
    <property type="evidence" value="ECO:0007669"/>
    <property type="project" value="TreeGrafter"/>
</dbReference>
<dbReference type="InterPro" id="IPR007810">
    <property type="entry name" value="Pep3/Vps18_beta-prop"/>
</dbReference>
<evidence type="ECO:0000256" key="4">
    <source>
        <dbReference type="SAM" id="MobiDB-lite"/>
    </source>
</evidence>
<dbReference type="GeneID" id="9682529"/>
<evidence type="ECO:0000313" key="6">
    <source>
        <dbReference type="EMBL" id="EEH58281.1"/>
    </source>
</evidence>
<dbReference type="GO" id="GO:0006904">
    <property type="term" value="P:vesicle docking involved in exocytosis"/>
    <property type="evidence" value="ECO:0007669"/>
    <property type="project" value="TreeGrafter"/>
</dbReference>
<protein>
    <submittedName>
        <fullName evidence="6">Predicted protein</fullName>
    </submittedName>
</protein>
<gene>
    <name evidence="6" type="ORF">MICPUCDRAFT_46561</name>
</gene>
<evidence type="ECO:0000313" key="7">
    <source>
        <dbReference type="Proteomes" id="UP000001876"/>
    </source>
</evidence>
<sequence>MAGSLDDDDDDATPIFALETRVRDAAKGAGRVTCADASDGVVVVGTDAGACVVHDLTKNAKSASSSWTVDCDPSSSELRRAAANAETSSSGRGRVVVTRVFVSPNAAHALACVARGGGGDDDDDDADVEIVHFQPSRKPTRGAPLASLRGKRVTAVAWSASRCDDVFARDVLLGTRDGSLFELTVDAADASRRDRSARRIFAVEDEDEDEGSGSTRASIVGLHATRDASGAHAVLVATRNALRRFAGGATLEATLNGGGGGGARLASRRRDGSGSGAEAVDCFLACGVDALPPARLVPAFKPFVGPGRTPGLTEKEDAERKAEATRYLQSVASPSVGGGGGAGPPRCEDRTVHDCLLRLLVDGHERDGSKALMRYVAGVGVGANGDALFDKELAARLCEEFGAFRAAIHVHCDGADHGSALALALEAGDLATAKLVAAKAAEMYHLGGGDDDDDEGRRGADDGLDENGEDAAAAARRRGKSLWLRIVDAEISKAGGDVDAAVARALALVHDAEGVLTVEDVLRVLPDFDAIDVAKPFVLAELKTRAGDIERSRARVDAAEATTRETTKAIDAMRARTIRLPARTPCAKCGRPISQLPWSFSFFAPNGVDPDEVAEGSPLSQYYVFPCGMGFHSTCLVEAALPWMLPDVRARCLELMSVVRRVPLTRELKRLRKTFRETGVLAVGRGANTAALSDDDKTYAVQRLEDILCCECPMCGDMMLRKVEAASAGE</sequence>
<keyword evidence="2" id="KW-0863">Zinc-finger</keyword>
<dbReference type="eggNOG" id="KOG2034">
    <property type="taxonomic scope" value="Eukaryota"/>
</dbReference>
<dbReference type="GO" id="GO:0030897">
    <property type="term" value="C:HOPS complex"/>
    <property type="evidence" value="ECO:0007669"/>
    <property type="project" value="TreeGrafter"/>
</dbReference>
<evidence type="ECO:0000259" key="5">
    <source>
        <dbReference type="Pfam" id="PF05131"/>
    </source>
</evidence>
<dbReference type="PANTHER" id="PTHR23323:SF26">
    <property type="entry name" value="VACUOLAR PROTEIN SORTING-ASSOCIATED PROTEIN 18 HOMOLOG"/>
    <property type="match status" value="1"/>
</dbReference>
<dbReference type="GO" id="GO:0030674">
    <property type="term" value="F:protein-macromolecule adaptor activity"/>
    <property type="evidence" value="ECO:0007669"/>
    <property type="project" value="TreeGrafter"/>
</dbReference>
<dbReference type="STRING" id="564608.C1MNE3"/>
<dbReference type="GO" id="GO:0005768">
    <property type="term" value="C:endosome"/>
    <property type="evidence" value="ECO:0007669"/>
    <property type="project" value="TreeGrafter"/>
</dbReference>
<dbReference type="GO" id="GO:0007033">
    <property type="term" value="P:vacuole organization"/>
    <property type="evidence" value="ECO:0007669"/>
    <property type="project" value="TreeGrafter"/>
</dbReference>
<keyword evidence="3" id="KW-0862">Zinc</keyword>
<evidence type="ECO:0000256" key="1">
    <source>
        <dbReference type="ARBA" id="ARBA00022723"/>
    </source>
</evidence>
<keyword evidence="7" id="KW-1185">Reference proteome</keyword>
<evidence type="ECO:0000256" key="2">
    <source>
        <dbReference type="ARBA" id="ARBA00022771"/>
    </source>
</evidence>
<organism evidence="7">
    <name type="scientific">Micromonas pusilla (strain CCMP1545)</name>
    <name type="common">Picoplanktonic green alga</name>
    <dbReference type="NCBI Taxonomy" id="564608"/>
    <lineage>
        <taxon>Eukaryota</taxon>
        <taxon>Viridiplantae</taxon>
        <taxon>Chlorophyta</taxon>
        <taxon>Mamiellophyceae</taxon>
        <taxon>Mamiellales</taxon>
        <taxon>Mamiellaceae</taxon>
        <taxon>Micromonas</taxon>
    </lineage>
</organism>